<dbReference type="Pfam" id="PF01526">
    <property type="entry name" value="DDE_Tnp_Tn3"/>
    <property type="match status" value="1"/>
</dbReference>
<name>A0A1U9ZWY8_9ACTN</name>
<accession>A0A1U9ZWY8</accession>
<dbReference type="Proteomes" id="UP000190797">
    <property type="component" value="Chromosome"/>
</dbReference>
<protein>
    <recommendedName>
        <fullName evidence="1">Tn3 transposase DDE domain-containing protein</fullName>
    </recommendedName>
</protein>
<dbReference type="EMBL" id="CP017717">
    <property type="protein sequence ID" value="AQZ62457.1"/>
    <property type="molecule type" value="Genomic_DNA"/>
</dbReference>
<organism evidence="2 3">
    <name type="scientific">[Actinomadura] parvosata subsp. kistnae</name>
    <dbReference type="NCBI Taxonomy" id="1909395"/>
    <lineage>
        <taxon>Bacteria</taxon>
        <taxon>Bacillati</taxon>
        <taxon>Actinomycetota</taxon>
        <taxon>Actinomycetes</taxon>
        <taxon>Streptosporangiales</taxon>
        <taxon>Streptosporangiaceae</taxon>
        <taxon>Nonomuraea</taxon>
    </lineage>
</organism>
<evidence type="ECO:0000313" key="2">
    <source>
        <dbReference type="EMBL" id="AQZ62457.1"/>
    </source>
</evidence>
<dbReference type="AlphaFoldDB" id="A0A1U9ZWY8"/>
<proteinExistence type="predicted"/>
<evidence type="ECO:0000259" key="1">
    <source>
        <dbReference type="Pfam" id="PF01526"/>
    </source>
</evidence>
<evidence type="ECO:0000313" key="3">
    <source>
        <dbReference type="Proteomes" id="UP000190797"/>
    </source>
</evidence>
<reference evidence="3" key="1">
    <citation type="journal article" date="2017" name="Med. Chem. Commun.">
        <title>Nonomuraea sp. ATCC 55076 harbours the largest actinomycete chromosome to date and the kistamicin biosynthetic gene cluster.</title>
        <authorList>
            <person name="Nazari B."/>
            <person name="Forneris C.C."/>
            <person name="Gibson M.I."/>
            <person name="Moon K."/>
            <person name="Schramma K.R."/>
            <person name="Seyedsayamdost M.R."/>
        </authorList>
    </citation>
    <scope>NUCLEOTIDE SEQUENCE [LARGE SCALE GENOMIC DNA]</scope>
    <source>
        <strain evidence="3">ATCC 55076</strain>
    </source>
</reference>
<dbReference type="GO" id="GO:0006313">
    <property type="term" value="P:DNA transposition"/>
    <property type="evidence" value="ECO:0007669"/>
    <property type="project" value="InterPro"/>
</dbReference>
<dbReference type="RefSeq" id="WP_230466159.1">
    <property type="nucleotide sequence ID" value="NZ_CP017717.1"/>
</dbReference>
<feature type="domain" description="Tn3 transposase DDE" evidence="1">
    <location>
        <begin position="18"/>
        <end position="58"/>
    </location>
</feature>
<dbReference type="InterPro" id="IPR002513">
    <property type="entry name" value="Tn3_Tnp_DDE_dom"/>
</dbReference>
<gene>
    <name evidence="2" type="ORF">BKM31_14195</name>
</gene>
<keyword evidence="3" id="KW-1185">Reference proteome</keyword>
<sequence length="72" mass="7853">MQGQNSPVFALATLFGFDLMRVAISISEGRLSSATLMRRLRSDSRKNRISETFREAGRSSSAEGVGCIEEVA</sequence>
<dbReference type="KEGG" id="noa:BKM31_14195"/>
<dbReference type="GO" id="GO:0004803">
    <property type="term" value="F:transposase activity"/>
    <property type="evidence" value="ECO:0007669"/>
    <property type="project" value="InterPro"/>
</dbReference>